<keyword evidence="2" id="KW-0121">Carboxypeptidase</keyword>
<dbReference type="PANTHER" id="PTHR11802:SF32">
    <property type="entry name" value="SERINE CARBOXYPEPTIDASE-LIKE 29"/>
    <property type="match status" value="1"/>
</dbReference>
<reference evidence="2" key="2">
    <citation type="journal article" date="2023" name="Int. J. Mol. Sci.">
        <title>De Novo Assembly and Annotation of 11 Diverse Shrub Willow (Salix) Genomes Reveals Novel Gene Organization in Sex-Linked Regions.</title>
        <authorList>
            <person name="Hyden B."/>
            <person name="Feng K."/>
            <person name="Yates T.B."/>
            <person name="Jawdy S."/>
            <person name="Cereghino C."/>
            <person name="Smart L.B."/>
            <person name="Muchero W."/>
        </authorList>
    </citation>
    <scope>NUCLEOTIDE SEQUENCE</scope>
    <source>
        <tissue evidence="2">Shoot tip</tissue>
    </source>
</reference>
<dbReference type="Proteomes" id="UP001151532">
    <property type="component" value="Chromosome 18"/>
</dbReference>
<evidence type="ECO:0000313" key="2">
    <source>
        <dbReference type="EMBL" id="KAJ6731692.1"/>
    </source>
</evidence>
<name>A0A9Q0UKV6_SALPP</name>
<dbReference type="PRINTS" id="PR00724">
    <property type="entry name" value="CRBOXYPTASEC"/>
</dbReference>
<dbReference type="EMBL" id="JAPFFK010000012">
    <property type="protein sequence ID" value="KAJ6731692.1"/>
    <property type="molecule type" value="Genomic_DNA"/>
</dbReference>
<keyword evidence="2" id="KW-0645">Protease</keyword>
<dbReference type="PANTHER" id="PTHR11802">
    <property type="entry name" value="SERINE PROTEASE FAMILY S10 SERINE CARBOXYPEPTIDASE"/>
    <property type="match status" value="1"/>
</dbReference>
<keyword evidence="2" id="KW-0378">Hydrolase</keyword>
<evidence type="ECO:0000256" key="1">
    <source>
        <dbReference type="ARBA" id="ARBA00009431"/>
    </source>
</evidence>
<comment type="caution">
    <text evidence="2">The sequence shown here is derived from an EMBL/GenBank/DDBJ whole genome shotgun (WGS) entry which is preliminary data.</text>
</comment>
<organism evidence="2 3">
    <name type="scientific">Salix purpurea</name>
    <name type="common">Purple osier willow</name>
    <dbReference type="NCBI Taxonomy" id="77065"/>
    <lineage>
        <taxon>Eukaryota</taxon>
        <taxon>Viridiplantae</taxon>
        <taxon>Streptophyta</taxon>
        <taxon>Embryophyta</taxon>
        <taxon>Tracheophyta</taxon>
        <taxon>Spermatophyta</taxon>
        <taxon>Magnoliopsida</taxon>
        <taxon>eudicotyledons</taxon>
        <taxon>Gunneridae</taxon>
        <taxon>Pentapetalae</taxon>
        <taxon>rosids</taxon>
        <taxon>fabids</taxon>
        <taxon>Malpighiales</taxon>
        <taxon>Salicaceae</taxon>
        <taxon>Saliceae</taxon>
        <taxon>Salix</taxon>
    </lineage>
</organism>
<reference evidence="2" key="1">
    <citation type="submission" date="2022-11" db="EMBL/GenBank/DDBJ databases">
        <authorList>
            <person name="Hyden B.L."/>
            <person name="Feng K."/>
            <person name="Yates T."/>
            <person name="Jawdy S."/>
            <person name="Smart L.B."/>
            <person name="Muchero W."/>
        </authorList>
    </citation>
    <scope>NUCLEOTIDE SEQUENCE</scope>
    <source>
        <tissue evidence="2">Shoot tip</tissue>
    </source>
</reference>
<dbReference type="Pfam" id="PF00450">
    <property type="entry name" value="Peptidase_S10"/>
    <property type="match status" value="1"/>
</dbReference>
<dbReference type="OrthoDB" id="443318at2759"/>
<evidence type="ECO:0000313" key="3">
    <source>
        <dbReference type="Proteomes" id="UP001151532"/>
    </source>
</evidence>
<dbReference type="GO" id="GO:0006508">
    <property type="term" value="P:proteolysis"/>
    <property type="evidence" value="ECO:0007669"/>
    <property type="project" value="UniProtKB-KW"/>
</dbReference>
<dbReference type="SUPFAM" id="SSF53474">
    <property type="entry name" value="alpha/beta-Hydrolases"/>
    <property type="match status" value="1"/>
</dbReference>
<keyword evidence="3" id="KW-1185">Reference proteome</keyword>
<comment type="similarity">
    <text evidence="1">Belongs to the peptidase S10 family.</text>
</comment>
<proteinExistence type="inferred from homology"/>
<sequence length="236" mass="26588">MNFDVNFAQYSGYVTVNEKYGRALFYWFVEAVEDPQSKPLLLWLNGGPGCSSIAYGMAEEIGPFHIKPDGKTLYLNPYSWNQVANVLFLDSPVGVGFSYSNTSSDLLDNGDRKTGHYVPQLSQAIVWYNRETKDEKINLRSYMVGNALTDDYHDHLGLFQFMWAAGLISDQTYKKLNLFCDFESFIHSSEACNKMEDIAAKELGNIDPYSIFTPSCSANVSQSNLLPKRKHVSPAL</sequence>
<dbReference type="InterPro" id="IPR001563">
    <property type="entry name" value="Peptidase_S10"/>
</dbReference>
<gene>
    <name evidence="2" type="ORF">OIU79_002924</name>
</gene>
<accession>A0A9Q0UKV6</accession>
<dbReference type="Gene3D" id="3.40.50.1820">
    <property type="entry name" value="alpha/beta hydrolase"/>
    <property type="match status" value="2"/>
</dbReference>
<dbReference type="GO" id="GO:0005773">
    <property type="term" value="C:vacuole"/>
    <property type="evidence" value="ECO:0007669"/>
    <property type="project" value="TreeGrafter"/>
</dbReference>
<dbReference type="AlphaFoldDB" id="A0A9Q0UKV6"/>
<dbReference type="GO" id="GO:0004185">
    <property type="term" value="F:serine-type carboxypeptidase activity"/>
    <property type="evidence" value="ECO:0007669"/>
    <property type="project" value="InterPro"/>
</dbReference>
<dbReference type="InterPro" id="IPR029058">
    <property type="entry name" value="AB_hydrolase_fold"/>
</dbReference>
<protein>
    <submittedName>
        <fullName evidence="2">SERINE PROTEASE FAMILY S10 SERINE CARBOXYPEPTIDASE</fullName>
    </submittedName>
</protein>